<dbReference type="EMBL" id="UYRS01019942">
    <property type="protein sequence ID" value="VDK47291.1"/>
    <property type="molecule type" value="Genomic_DNA"/>
</dbReference>
<evidence type="ECO:0000313" key="2">
    <source>
        <dbReference type="EMBL" id="VDK47291.1"/>
    </source>
</evidence>
<evidence type="ECO:0000313" key="3">
    <source>
        <dbReference type="Proteomes" id="UP000282613"/>
    </source>
</evidence>
<dbReference type="AlphaFoldDB" id="A0A0R3WGL0"/>
<evidence type="ECO:0000313" key="4">
    <source>
        <dbReference type="WBParaSite" id="TASK_0001000301-mRNA-1"/>
    </source>
</evidence>
<reference evidence="4" key="1">
    <citation type="submission" date="2017-02" db="UniProtKB">
        <authorList>
            <consortium name="WormBaseParasite"/>
        </authorList>
    </citation>
    <scope>IDENTIFICATION</scope>
</reference>
<accession>A0A0R3WGL0</accession>
<gene>
    <name evidence="2" type="ORF">TASK_LOCUS10004</name>
</gene>
<dbReference type="Proteomes" id="UP000282613">
    <property type="component" value="Unassembled WGS sequence"/>
</dbReference>
<proteinExistence type="predicted"/>
<evidence type="ECO:0000256" key="1">
    <source>
        <dbReference type="SAM" id="MobiDB-lite"/>
    </source>
</evidence>
<dbReference type="WBParaSite" id="TASK_0001000301-mRNA-1">
    <property type="protein sequence ID" value="TASK_0001000301-mRNA-1"/>
    <property type="gene ID" value="TASK_0001000301"/>
</dbReference>
<organism evidence="4">
    <name type="scientific">Taenia asiatica</name>
    <name type="common">Asian tapeworm</name>
    <dbReference type="NCBI Taxonomy" id="60517"/>
    <lineage>
        <taxon>Eukaryota</taxon>
        <taxon>Metazoa</taxon>
        <taxon>Spiralia</taxon>
        <taxon>Lophotrochozoa</taxon>
        <taxon>Platyhelminthes</taxon>
        <taxon>Cestoda</taxon>
        <taxon>Eucestoda</taxon>
        <taxon>Cyclophyllidea</taxon>
        <taxon>Taeniidae</taxon>
        <taxon>Taenia</taxon>
    </lineage>
</organism>
<keyword evidence="3" id="KW-1185">Reference proteome</keyword>
<name>A0A0R3WGL0_TAEAS</name>
<sequence length="155" mass="16967">MDSGREHLIYGLLEELLKVNGGSRTEGEAQHQTLTKAKDVLTACMEQLKSSMSPDLTAGKNPKDGISDAWETSLTELGIAKGKDLDADKPKLQMDALVQNFAKLSIEVLRDAMAKQMLVENFLCEVASIMGEAKNPQTQLQTPTESFDQLNNVKS</sequence>
<protein>
    <submittedName>
        <fullName evidence="4">SGTA_dimer domain-containing protein</fullName>
    </submittedName>
</protein>
<reference evidence="2 3" key="2">
    <citation type="submission" date="2018-11" db="EMBL/GenBank/DDBJ databases">
        <authorList>
            <consortium name="Pathogen Informatics"/>
        </authorList>
    </citation>
    <scope>NUCLEOTIDE SEQUENCE [LARGE SCALE GENOMIC DNA]</scope>
</reference>
<feature type="region of interest" description="Disordered" evidence="1">
    <location>
        <begin position="135"/>
        <end position="155"/>
    </location>
</feature>